<keyword evidence="1" id="KW-1133">Transmembrane helix</keyword>
<evidence type="ECO:0000259" key="2">
    <source>
        <dbReference type="PROSITE" id="PS50965"/>
    </source>
</evidence>
<protein>
    <submittedName>
        <fullName evidence="3">Nuclease-related domain-containing protein</fullName>
    </submittedName>
</protein>
<evidence type="ECO:0000313" key="3">
    <source>
        <dbReference type="EMBL" id="SCZ65284.1"/>
    </source>
</evidence>
<dbReference type="Pfam" id="PF08378">
    <property type="entry name" value="NERD"/>
    <property type="match status" value="1"/>
</dbReference>
<proteinExistence type="predicted"/>
<reference evidence="3 4" key="1">
    <citation type="submission" date="2016-10" db="EMBL/GenBank/DDBJ databases">
        <authorList>
            <person name="de Groot N.N."/>
        </authorList>
    </citation>
    <scope>NUCLEOTIDE SEQUENCE [LARGE SCALE GENOMIC DNA]</scope>
    <source>
        <strain evidence="3 4">HLD2</strain>
    </source>
</reference>
<dbReference type="Proteomes" id="UP000199648">
    <property type="component" value="Unassembled WGS sequence"/>
</dbReference>
<keyword evidence="4" id="KW-1185">Reference proteome</keyword>
<feature type="transmembrane region" description="Helical" evidence="1">
    <location>
        <begin position="203"/>
        <end position="225"/>
    </location>
</feature>
<feature type="domain" description="NERD" evidence="2">
    <location>
        <begin position="29"/>
        <end position="143"/>
    </location>
</feature>
<keyword evidence="1" id="KW-0812">Transmembrane</keyword>
<name>A0A1G5QTR8_9GAMM</name>
<dbReference type="PROSITE" id="PS50965">
    <property type="entry name" value="NERD"/>
    <property type="match status" value="1"/>
</dbReference>
<feature type="transmembrane region" description="Helical" evidence="1">
    <location>
        <begin position="6"/>
        <end position="24"/>
    </location>
</feature>
<organism evidence="3 4">
    <name type="scientific">Thiohalomonas denitrificans</name>
    <dbReference type="NCBI Taxonomy" id="415747"/>
    <lineage>
        <taxon>Bacteria</taxon>
        <taxon>Pseudomonadati</taxon>
        <taxon>Pseudomonadota</taxon>
        <taxon>Gammaproteobacteria</taxon>
        <taxon>Thiohalomonadales</taxon>
        <taxon>Thiohalomonadaceae</taxon>
        <taxon>Thiohalomonas</taxon>
    </lineage>
</organism>
<evidence type="ECO:0000313" key="4">
    <source>
        <dbReference type="Proteomes" id="UP000199648"/>
    </source>
</evidence>
<sequence>MNTQILLLAIGPASLLLALAIWLLRPALCRRSHEKTILRTLRNLGPEIRRDIVLEDGIEGLTFIDYAVMTPDGVMAVEVLPHKGAIFGAEHADQWSQVIGRKTTRFPNPLARTREQVTALRLTAKELKPRGLALFGPDCTFPKGKPPGVAVPDDLKTDNRPTAVPATLYRAWQDFIQLAEQKAATYQAERALMREKHGWGRSFLGVLFTIAAAAWAVFISWEAIISLV</sequence>
<evidence type="ECO:0000256" key="1">
    <source>
        <dbReference type="SAM" id="Phobius"/>
    </source>
</evidence>
<dbReference type="RefSeq" id="WP_175452589.1">
    <property type="nucleotide sequence ID" value="NZ_FMWD01000009.1"/>
</dbReference>
<accession>A0A1G5QTR8</accession>
<dbReference type="EMBL" id="FMWD01000009">
    <property type="protein sequence ID" value="SCZ65284.1"/>
    <property type="molecule type" value="Genomic_DNA"/>
</dbReference>
<dbReference type="STRING" id="415747.SAMN03097708_02827"/>
<keyword evidence="1" id="KW-0472">Membrane</keyword>
<dbReference type="InterPro" id="IPR011528">
    <property type="entry name" value="NERD"/>
</dbReference>
<dbReference type="AlphaFoldDB" id="A0A1G5QTR8"/>
<gene>
    <name evidence="3" type="ORF">SAMN03097708_02827</name>
</gene>